<dbReference type="OrthoDB" id="3340520at2759"/>
<reference evidence="2" key="1">
    <citation type="journal article" date="2020" name="Stud. Mycol.">
        <title>101 Dothideomycetes genomes: a test case for predicting lifestyles and emergence of pathogens.</title>
        <authorList>
            <person name="Haridas S."/>
            <person name="Albert R."/>
            <person name="Binder M."/>
            <person name="Bloem J."/>
            <person name="Labutti K."/>
            <person name="Salamov A."/>
            <person name="Andreopoulos B."/>
            <person name="Baker S."/>
            <person name="Barry K."/>
            <person name="Bills G."/>
            <person name="Bluhm B."/>
            <person name="Cannon C."/>
            <person name="Castanera R."/>
            <person name="Culley D."/>
            <person name="Daum C."/>
            <person name="Ezra D."/>
            <person name="Gonzalez J."/>
            <person name="Henrissat B."/>
            <person name="Kuo A."/>
            <person name="Liang C."/>
            <person name="Lipzen A."/>
            <person name="Lutzoni F."/>
            <person name="Magnuson J."/>
            <person name="Mondo S."/>
            <person name="Nolan M."/>
            <person name="Ohm R."/>
            <person name="Pangilinan J."/>
            <person name="Park H.-J."/>
            <person name="Ramirez L."/>
            <person name="Alfaro M."/>
            <person name="Sun H."/>
            <person name="Tritt A."/>
            <person name="Yoshinaga Y."/>
            <person name="Zwiers L.-H."/>
            <person name="Turgeon B."/>
            <person name="Goodwin S."/>
            <person name="Spatafora J."/>
            <person name="Crous P."/>
            <person name="Grigoriev I."/>
        </authorList>
    </citation>
    <scope>NUCLEOTIDE SEQUENCE</scope>
    <source>
        <strain evidence="2">CBS 125425</strain>
    </source>
</reference>
<dbReference type="PANTHER" id="PTHR33973:SF4">
    <property type="entry name" value="OS07G0153300 PROTEIN"/>
    <property type="match status" value="1"/>
</dbReference>
<sequence length="639" mass="73454">MLREEGIWLVRRKWEELGSQGLVRIHDPKIAVSLAVAVALAVLGLIICYPRFGSKSFDSTAFGGLPADAVPWTPPEHLRPLIFPAQTTHARIFPKRHAFKYSYLLYGIPIVPAGTRPCGIRVGSFRDQRRGSWWLHARPGDYLFRGQAELGFYNKLAVFLQSQGVPNDEWAYAYLVTAPRFFGYSFNPVSFWYIYDESHRLKKMVLEVNNTFGERRAYLLDGSCPASPAHSSEDETSRLPAKSMFTNVWTKDFHVSPFNSRKGAYALKAFNPFQDPDGGVPKVDNTITLKSSKDHAKIVARVYSTDMPLEPSNLSILQAARFVVSWWWVGLFTFPRILKEALKLFSVHKLHVWFKPEVISPSLGRLPTQAETQLQRVFESYLYYLVNAPDEFWNITYHTCIPERPQTMMATTYRHALVGRTPKQLEIRVLTPAFYSRFVHYRHTSEAFDRECIFTEEKNRTFWISNPEMLPQLLSKSSRASLENGVFPMHRRYMDEVRWRLMRELRGPPAAVAYPSPNMSPDYKVDDIRSLPYSDLDLFVRGPLEYRSAQYRRLLTQLFLAQRLAFGFANVISVLDLFTRIALCYAGSRAMISWAETRGTGALERSAKLTMRETDWSWTGQVGLCVCLCHAYGSMKGYW</sequence>
<gene>
    <name evidence="2" type="ORF">EJ04DRAFT_430893</name>
</gene>
<feature type="transmembrane region" description="Helical" evidence="1">
    <location>
        <begin position="30"/>
        <end position="49"/>
    </location>
</feature>
<dbReference type="PANTHER" id="PTHR33973">
    <property type="entry name" value="OS07G0153300 PROTEIN"/>
    <property type="match status" value="1"/>
</dbReference>
<keyword evidence="3" id="KW-1185">Reference proteome</keyword>
<protein>
    <submittedName>
        <fullName evidence="2">DUF1365-domain-containing protein</fullName>
    </submittedName>
</protein>
<evidence type="ECO:0000313" key="3">
    <source>
        <dbReference type="Proteomes" id="UP000799444"/>
    </source>
</evidence>
<dbReference type="Proteomes" id="UP000799444">
    <property type="component" value="Unassembled WGS sequence"/>
</dbReference>
<accession>A0A9P4R5Q3</accession>
<dbReference type="EMBL" id="ML996116">
    <property type="protein sequence ID" value="KAF2737455.1"/>
    <property type="molecule type" value="Genomic_DNA"/>
</dbReference>
<name>A0A9P4R5Q3_9PLEO</name>
<evidence type="ECO:0000256" key="1">
    <source>
        <dbReference type="SAM" id="Phobius"/>
    </source>
</evidence>
<comment type="caution">
    <text evidence="2">The sequence shown here is derived from an EMBL/GenBank/DDBJ whole genome shotgun (WGS) entry which is preliminary data.</text>
</comment>
<dbReference type="InterPro" id="IPR010775">
    <property type="entry name" value="DUF1365"/>
</dbReference>
<keyword evidence="1" id="KW-0812">Transmembrane</keyword>
<proteinExistence type="predicted"/>
<dbReference type="Pfam" id="PF07103">
    <property type="entry name" value="DUF1365"/>
    <property type="match status" value="1"/>
</dbReference>
<evidence type="ECO:0000313" key="2">
    <source>
        <dbReference type="EMBL" id="KAF2737455.1"/>
    </source>
</evidence>
<keyword evidence="1" id="KW-0472">Membrane</keyword>
<organism evidence="2 3">
    <name type="scientific">Polyplosphaeria fusca</name>
    <dbReference type="NCBI Taxonomy" id="682080"/>
    <lineage>
        <taxon>Eukaryota</taxon>
        <taxon>Fungi</taxon>
        <taxon>Dikarya</taxon>
        <taxon>Ascomycota</taxon>
        <taxon>Pezizomycotina</taxon>
        <taxon>Dothideomycetes</taxon>
        <taxon>Pleosporomycetidae</taxon>
        <taxon>Pleosporales</taxon>
        <taxon>Tetraplosphaeriaceae</taxon>
        <taxon>Polyplosphaeria</taxon>
    </lineage>
</organism>
<dbReference type="AlphaFoldDB" id="A0A9P4R5Q3"/>
<keyword evidence="1" id="KW-1133">Transmembrane helix</keyword>